<keyword evidence="3" id="KW-1185">Reference proteome</keyword>
<dbReference type="InterPro" id="IPR043502">
    <property type="entry name" value="DNA/RNA_pol_sf"/>
</dbReference>
<dbReference type="SUPFAM" id="SSF56672">
    <property type="entry name" value="DNA/RNA polymerases"/>
    <property type="match status" value="1"/>
</dbReference>
<dbReference type="InterPro" id="IPR052925">
    <property type="entry name" value="Phage_Integrase-like_Recomb"/>
</dbReference>
<dbReference type="Gene3D" id="1.10.443.10">
    <property type="entry name" value="Intergrase catalytic core"/>
    <property type="match status" value="1"/>
</dbReference>
<evidence type="ECO:0000313" key="3">
    <source>
        <dbReference type="Proteomes" id="UP000243876"/>
    </source>
</evidence>
<keyword evidence="1" id="KW-0233">DNA recombination</keyword>
<dbReference type="SUPFAM" id="SSF56349">
    <property type="entry name" value="DNA breaking-rejoining enzymes"/>
    <property type="match status" value="1"/>
</dbReference>
<dbReference type="GO" id="GO:0006310">
    <property type="term" value="P:DNA recombination"/>
    <property type="evidence" value="ECO:0007669"/>
    <property type="project" value="UniProtKB-KW"/>
</dbReference>
<feature type="non-terminal residue" evidence="2">
    <location>
        <position position="1"/>
    </location>
</feature>
<name>A0A0D6ERE7_SPOSA</name>
<protein>
    <submittedName>
        <fullName evidence="2">SPOSA6832_04236-mRNA-1:cds</fullName>
    </submittedName>
</protein>
<dbReference type="Proteomes" id="UP000243876">
    <property type="component" value="Unassembled WGS sequence"/>
</dbReference>
<organism evidence="2 3">
    <name type="scientific">Sporidiobolus salmonicolor</name>
    <name type="common">Yeast-like fungus</name>
    <name type="synonym">Sporobolomyces salmonicolor</name>
    <dbReference type="NCBI Taxonomy" id="5005"/>
    <lineage>
        <taxon>Eukaryota</taxon>
        <taxon>Fungi</taxon>
        <taxon>Dikarya</taxon>
        <taxon>Basidiomycota</taxon>
        <taxon>Pucciniomycotina</taxon>
        <taxon>Microbotryomycetes</taxon>
        <taxon>Sporidiobolales</taxon>
        <taxon>Sporidiobolaceae</taxon>
        <taxon>Sporobolomyces</taxon>
    </lineage>
</organism>
<dbReference type="OrthoDB" id="3249498at2759"/>
<dbReference type="AlphaFoldDB" id="A0A0D6ERE7"/>
<dbReference type="InterPro" id="IPR013762">
    <property type="entry name" value="Integrase-like_cat_sf"/>
</dbReference>
<sequence length="1001" mass="112226">MAVSIRRVLVAEEEGTEERSEQEMAVEAVHALNDPEDTVPDEYRLAGTTSTPRLRRALFFPTSSPSAPAIDRTLTDAPLPSVPLSVLRDPVIAGTIAVAPHLFDVSTPIRVNVLERWLAPHPNRDLVDSILNGLRHGFWPGFEGELDHSSSGPPAPNLDEDDLDFITMQLSKDFEDGYLSEPFDSLLPGMVVSPTFVVRIDGRKPRAVVDQSASGLNDGVSKEAARIRYDTIAELARLMRHRRLRGDSSSPGVVWKSDVSGAFRTLPVAPQWQVRQVHRSRLVDSRGQHRWIYYIDRRVVFGGRYSPRLWCIVLNAILWGVRHRLGLEFPLVYVDDTFGYDISGKTSIIKHPANGESREVPLQQAAVLVAWKLLGVPWEWKKQENGKALVVLGHYIDASSFNISLPSKAKDDFVALVRSFISSRDRPLVEWWRLTGYAQWAASTSPFIKFALASSYAKTAGKTRRLAPVKLNNAVRRDLAWLADELESAPPLDILDPALEDWGKSDASLVLYSDACLRAEGSVASGLGYWFKVAGEQHRRAFAARIVPPLEDIFLAEAFAAHAAILRALDSNVAGHRLLLFTDNASTVYAFDSGSARPDVAILVREAYERLRAAQVDFRIRHIPGYLNTTADASQLVQERPHHLRRSNLLHIAIAGGGSKMTKKRSRGRQCVTFVTQPQFPSSRLGPHPSLKDLDRQAKALIRSSKEPSTRRGYQQQLNRHWFPFLRIYHLPQYPTVKTLIRFVAWAGDRVRGVDKILSAIRWHYDFSDRQWAKLRSDPGVRNVLLGHKKRTARPTKRSPPLLPPHLAAFVRHALQPGATYDDLLAATLAMVGFGGVLRLGELTLPPHKKDRDPRRLVRRDTVEVTDDAFSFFCPKMKQDRVWKGAFITIARANSTPEFNFITLFRLYLVRRDARLPNFPFLFATSSGKVPLPSFLTSRLPRFAPGVTGHGLRAGGATYLASRGVRPDVIQRLGRWTSETWTIYIRDNPALAAAIQRIDLN</sequence>
<dbReference type="GO" id="GO:0003677">
    <property type="term" value="F:DNA binding"/>
    <property type="evidence" value="ECO:0007669"/>
    <property type="project" value="InterPro"/>
</dbReference>
<dbReference type="PANTHER" id="PTHR34605:SF3">
    <property type="entry name" value="P CELL-TYPE AGGLUTINATION PROTEIN MAP4-LIKE-RELATED"/>
    <property type="match status" value="1"/>
</dbReference>
<dbReference type="PANTHER" id="PTHR34605">
    <property type="entry name" value="PHAGE_INTEGRASE DOMAIN-CONTAINING PROTEIN"/>
    <property type="match status" value="1"/>
</dbReference>
<proteinExistence type="predicted"/>
<reference evidence="3" key="1">
    <citation type="submission" date="2015-02" db="EMBL/GenBank/DDBJ databases">
        <authorList>
            <person name="Gon?alves P."/>
        </authorList>
    </citation>
    <scope>NUCLEOTIDE SEQUENCE [LARGE SCALE GENOMIC DNA]</scope>
</reference>
<dbReference type="GO" id="GO:0015074">
    <property type="term" value="P:DNA integration"/>
    <property type="evidence" value="ECO:0007669"/>
    <property type="project" value="InterPro"/>
</dbReference>
<dbReference type="EMBL" id="CENE01000026">
    <property type="protein sequence ID" value="CEQ42418.1"/>
    <property type="molecule type" value="Genomic_DNA"/>
</dbReference>
<dbReference type="InterPro" id="IPR011010">
    <property type="entry name" value="DNA_brk_join_enz"/>
</dbReference>
<evidence type="ECO:0000256" key="1">
    <source>
        <dbReference type="ARBA" id="ARBA00023172"/>
    </source>
</evidence>
<accession>A0A0D6ERE7</accession>
<gene>
    <name evidence="2" type="primary">SPOSA6832_04236</name>
</gene>
<evidence type="ECO:0000313" key="2">
    <source>
        <dbReference type="EMBL" id="CEQ42418.1"/>
    </source>
</evidence>